<evidence type="ECO:0000313" key="1">
    <source>
        <dbReference type="EMBL" id="KHF41267.1"/>
    </source>
</evidence>
<comment type="caution">
    <text evidence="1">The sequence shown here is derived from an EMBL/GenBank/DDBJ whole genome shotgun (WGS) entry which is preliminary data.</text>
</comment>
<dbReference type="AlphaFoldDB" id="A0A0B0IK64"/>
<reference evidence="1 2" key="1">
    <citation type="submission" date="2014-09" db="EMBL/GenBank/DDBJ databases">
        <title>Genome sequencing and annotation of Bacillus Okhensis strain Kh10-101T.</title>
        <authorList>
            <person name="Prakash J.S."/>
        </authorList>
    </citation>
    <scope>NUCLEOTIDE SEQUENCE [LARGE SCALE GENOMIC DNA]</scope>
    <source>
        <strain evidence="2">Kh10-101T</strain>
    </source>
</reference>
<accession>A0A0B0IK64</accession>
<keyword evidence="2" id="KW-1185">Reference proteome</keyword>
<proteinExistence type="predicted"/>
<dbReference type="EMBL" id="JRJU01000004">
    <property type="protein sequence ID" value="KHF41267.1"/>
    <property type="molecule type" value="Genomic_DNA"/>
</dbReference>
<name>A0A0B0IK64_9BACI</name>
<gene>
    <name evidence="1" type="ORF">LQ50_05790</name>
</gene>
<protein>
    <submittedName>
        <fullName evidence="1">Uncharacterized protein</fullName>
    </submittedName>
</protein>
<dbReference type="Proteomes" id="UP000030832">
    <property type="component" value="Unassembled WGS sequence"/>
</dbReference>
<sequence length="79" mass="8588">MRPLKKCSFVSDLKSSFDIAPGMGGTHLQAGVELTGCAGGFQPALPSCRSRPSHPVRFVERKDRNSLLFNDQKKIGEIA</sequence>
<organism evidence="1 2">
    <name type="scientific">Halalkalibacter okhensis</name>
    <dbReference type="NCBI Taxonomy" id="333138"/>
    <lineage>
        <taxon>Bacteria</taxon>
        <taxon>Bacillati</taxon>
        <taxon>Bacillota</taxon>
        <taxon>Bacilli</taxon>
        <taxon>Bacillales</taxon>
        <taxon>Bacillaceae</taxon>
        <taxon>Halalkalibacter</taxon>
    </lineage>
</organism>
<evidence type="ECO:0000313" key="2">
    <source>
        <dbReference type="Proteomes" id="UP000030832"/>
    </source>
</evidence>